<dbReference type="SMART" id="SM00983">
    <property type="entry name" value="TPK_B1_binding"/>
    <property type="match status" value="1"/>
</dbReference>
<keyword evidence="3 7" id="KW-0418">Kinase</keyword>
<evidence type="ECO:0000256" key="3">
    <source>
        <dbReference type="ARBA" id="ARBA00022777"/>
    </source>
</evidence>
<reference evidence="7" key="1">
    <citation type="submission" date="2019-09" db="EMBL/GenBank/DDBJ databases">
        <title>Characterisation of the sponge microbiome using genome-centric metagenomics.</title>
        <authorList>
            <person name="Engelberts J.P."/>
            <person name="Robbins S.J."/>
            <person name="De Goeij J.M."/>
            <person name="Aranda M."/>
            <person name="Bell S.C."/>
            <person name="Webster N.S."/>
        </authorList>
    </citation>
    <scope>NUCLEOTIDE SEQUENCE</scope>
    <source>
        <strain evidence="7">SB0662_bin_9</strain>
    </source>
</reference>
<gene>
    <name evidence="7" type="ORF">F4Y08_00435</name>
</gene>
<dbReference type="EC" id="2.7.6.2" evidence="5"/>
<dbReference type="GO" id="GO:0030975">
    <property type="term" value="F:thiamine binding"/>
    <property type="evidence" value="ECO:0007669"/>
    <property type="project" value="InterPro"/>
</dbReference>
<dbReference type="InterPro" id="IPR053149">
    <property type="entry name" value="TPK"/>
</dbReference>
<dbReference type="SUPFAM" id="SSF63999">
    <property type="entry name" value="Thiamin pyrophosphokinase, catalytic domain"/>
    <property type="match status" value="1"/>
</dbReference>
<dbReference type="InterPro" id="IPR007371">
    <property type="entry name" value="TPK_catalytic"/>
</dbReference>
<comment type="caution">
    <text evidence="7">The sequence shown here is derived from an EMBL/GenBank/DDBJ whole genome shotgun (WGS) entry which is preliminary data.</text>
</comment>
<organism evidence="7">
    <name type="scientific">Caldilineaceae bacterium SB0662_bin_9</name>
    <dbReference type="NCBI Taxonomy" id="2605258"/>
    <lineage>
        <taxon>Bacteria</taxon>
        <taxon>Bacillati</taxon>
        <taxon>Chloroflexota</taxon>
        <taxon>Caldilineae</taxon>
        <taxon>Caldilineales</taxon>
        <taxon>Caldilineaceae</taxon>
    </lineage>
</organism>
<dbReference type="NCBIfam" id="TIGR01378">
    <property type="entry name" value="thi_PPkinase"/>
    <property type="match status" value="1"/>
</dbReference>
<keyword evidence="2" id="KW-0547">Nucleotide-binding</keyword>
<dbReference type="Pfam" id="PF04265">
    <property type="entry name" value="TPK_B1_binding"/>
    <property type="match status" value="1"/>
</dbReference>
<feature type="domain" description="Thiamin pyrophosphokinase thiamin-binding" evidence="6">
    <location>
        <begin position="178"/>
        <end position="245"/>
    </location>
</feature>
<dbReference type="InterPro" id="IPR006282">
    <property type="entry name" value="Thi_PPkinase"/>
</dbReference>
<evidence type="ECO:0000256" key="1">
    <source>
        <dbReference type="ARBA" id="ARBA00022679"/>
    </source>
</evidence>
<evidence type="ECO:0000256" key="2">
    <source>
        <dbReference type="ARBA" id="ARBA00022741"/>
    </source>
</evidence>
<accession>A0A6B1DND0</accession>
<dbReference type="InterPro" id="IPR036759">
    <property type="entry name" value="TPK_catalytic_sf"/>
</dbReference>
<dbReference type="SUPFAM" id="SSF63862">
    <property type="entry name" value="Thiamin pyrophosphokinase, substrate-binding domain"/>
    <property type="match status" value="1"/>
</dbReference>
<dbReference type="PANTHER" id="PTHR41299">
    <property type="entry name" value="THIAMINE PYROPHOSPHOKINASE"/>
    <property type="match status" value="1"/>
</dbReference>
<evidence type="ECO:0000313" key="7">
    <source>
        <dbReference type="EMBL" id="MYD88797.1"/>
    </source>
</evidence>
<evidence type="ECO:0000256" key="4">
    <source>
        <dbReference type="ARBA" id="ARBA00022840"/>
    </source>
</evidence>
<dbReference type="EMBL" id="VXPY01000003">
    <property type="protein sequence ID" value="MYD88797.1"/>
    <property type="molecule type" value="Genomic_DNA"/>
</dbReference>
<sequence>MAGTNLPCCVVQPPRLEAWELHRCMSTCSNHKPPEGARWSRAILFANGLVPDAKSLDLVIADTDLLVGVDGGTEHCLAMDLAPHVVVGDMDSLASEQRARLSRVGVRMDVHPVAKDKTDLELAMDLAVEEGVCEVLVVGVWGGRLDQSLANMLLLGRYAGRLRVRFTDGKEHGAVLVGEDELEIQGALGSVCSLVPVSGLVDRVTVEGMQYPLHNALIHQGDTLAVSNRITSTRASVGIGQGILVVVWFGE</sequence>
<dbReference type="Gene3D" id="3.40.50.10240">
    <property type="entry name" value="Thiamin pyrophosphokinase, catalytic domain"/>
    <property type="match status" value="1"/>
</dbReference>
<dbReference type="Pfam" id="PF04263">
    <property type="entry name" value="TPK_catalytic"/>
    <property type="match status" value="1"/>
</dbReference>
<dbReference type="GO" id="GO:0016301">
    <property type="term" value="F:kinase activity"/>
    <property type="evidence" value="ECO:0007669"/>
    <property type="project" value="UniProtKB-KW"/>
</dbReference>
<dbReference type="CDD" id="cd07995">
    <property type="entry name" value="TPK"/>
    <property type="match status" value="1"/>
</dbReference>
<evidence type="ECO:0000256" key="5">
    <source>
        <dbReference type="NCBIfam" id="TIGR01378"/>
    </source>
</evidence>
<keyword evidence="1 7" id="KW-0808">Transferase</keyword>
<evidence type="ECO:0000259" key="6">
    <source>
        <dbReference type="SMART" id="SM00983"/>
    </source>
</evidence>
<dbReference type="GO" id="GO:0006772">
    <property type="term" value="P:thiamine metabolic process"/>
    <property type="evidence" value="ECO:0007669"/>
    <property type="project" value="UniProtKB-UniRule"/>
</dbReference>
<dbReference type="PANTHER" id="PTHR41299:SF1">
    <property type="entry name" value="THIAMINE PYROPHOSPHOKINASE"/>
    <property type="match status" value="1"/>
</dbReference>
<name>A0A6B1DND0_9CHLR</name>
<dbReference type="InterPro" id="IPR007373">
    <property type="entry name" value="Thiamin_PyroPKinase_B1-bd"/>
</dbReference>
<protein>
    <recommendedName>
        <fullName evidence="5">Thiamine diphosphokinase</fullName>
        <ecNumber evidence="5">2.7.6.2</ecNumber>
    </recommendedName>
</protein>
<dbReference type="InterPro" id="IPR036371">
    <property type="entry name" value="TPK_B1-bd_sf"/>
</dbReference>
<dbReference type="GO" id="GO:0005524">
    <property type="term" value="F:ATP binding"/>
    <property type="evidence" value="ECO:0007669"/>
    <property type="project" value="UniProtKB-KW"/>
</dbReference>
<keyword evidence="4" id="KW-0067">ATP-binding</keyword>
<dbReference type="GO" id="GO:0004788">
    <property type="term" value="F:thiamine diphosphokinase activity"/>
    <property type="evidence" value="ECO:0007669"/>
    <property type="project" value="UniProtKB-UniRule"/>
</dbReference>
<proteinExistence type="predicted"/>
<dbReference type="AlphaFoldDB" id="A0A6B1DND0"/>
<dbReference type="GO" id="GO:0009229">
    <property type="term" value="P:thiamine diphosphate biosynthetic process"/>
    <property type="evidence" value="ECO:0007669"/>
    <property type="project" value="InterPro"/>
</dbReference>